<dbReference type="SUPFAM" id="SSF52540">
    <property type="entry name" value="P-loop containing nucleoside triphosphate hydrolases"/>
    <property type="match status" value="1"/>
</dbReference>
<gene>
    <name evidence="1" type="ORF">H8B09_21770</name>
</gene>
<proteinExistence type="predicted"/>
<protein>
    <submittedName>
        <fullName evidence="1">Uncharacterized protein</fullName>
    </submittedName>
</protein>
<dbReference type="Proteomes" id="UP000609346">
    <property type="component" value="Unassembled WGS sequence"/>
</dbReference>
<accession>A0ABR8MZM4</accession>
<dbReference type="EMBL" id="JACXZA010000006">
    <property type="protein sequence ID" value="MBD3921413.1"/>
    <property type="molecule type" value="Genomic_DNA"/>
</dbReference>
<dbReference type="Gene3D" id="3.40.50.300">
    <property type="entry name" value="P-loop containing nucleotide triphosphate hydrolases"/>
    <property type="match status" value="1"/>
</dbReference>
<dbReference type="InterPro" id="IPR027417">
    <property type="entry name" value="P-loop_NTPase"/>
</dbReference>
<comment type="caution">
    <text evidence="1">The sequence shown here is derived from an EMBL/GenBank/DDBJ whole genome shotgun (WGS) entry which is preliminary data.</text>
</comment>
<keyword evidence="2" id="KW-1185">Reference proteome</keyword>
<name>A0ABR8MZM4_9BACL</name>
<reference evidence="1 2" key="1">
    <citation type="submission" date="2020-09" db="EMBL/GenBank/DDBJ databases">
        <title>Paenibacillus sp. strain PR3 16S rRNA gene Genome sequencing and assembly.</title>
        <authorList>
            <person name="Kim J."/>
        </authorList>
    </citation>
    <scope>NUCLEOTIDE SEQUENCE [LARGE SCALE GENOMIC DNA]</scope>
    <source>
        <strain evidence="1 2">PR3</strain>
    </source>
</reference>
<dbReference type="RefSeq" id="WP_191205722.1">
    <property type="nucleotide sequence ID" value="NZ_JACXZA010000006.1"/>
</dbReference>
<sequence length="281" mass="31212">MSAPSAAPLLVFIGTTPNIGTTIAAFAAACRIAESSEAKVGYLCLNLKSAKLQRYIGVDRPAVGMDHIRPELRGRSLLPEQLTRYTYPVKGIAGLHVLFGNMDRDQAEFYTSDQIEYLLETARRTFDIVVADVGAYWDNAATVCAVREATTRVLVTTNALSHFQEDCSRWIGQISPLFGVPSDGYELLVIHSPWGMGGFRVKDVSKETGLPLAGELQLTKPLLMQLDSGQYDKWLADAEGRAVMQQPAKQWMQQYGIQRARQVHRQPWYRKLLAHRNGVGS</sequence>
<evidence type="ECO:0000313" key="2">
    <source>
        <dbReference type="Proteomes" id="UP000609346"/>
    </source>
</evidence>
<organism evidence="1 2">
    <name type="scientific">Paenibacillus terricola</name>
    <dbReference type="NCBI Taxonomy" id="2763503"/>
    <lineage>
        <taxon>Bacteria</taxon>
        <taxon>Bacillati</taxon>
        <taxon>Bacillota</taxon>
        <taxon>Bacilli</taxon>
        <taxon>Bacillales</taxon>
        <taxon>Paenibacillaceae</taxon>
        <taxon>Paenibacillus</taxon>
    </lineage>
</organism>
<evidence type="ECO:0000313" key="1">
    <source>
        <dbReference type="EMBL" id="MBD3921413.1"/>
    </source>
</evidence>